<dbReference type="AlphaFoldDB" id="A0A495Y1A7"/>
<proteinExistence type="inferred from homology"/>
<dbReference type="OrthoDB" id="9776710at2"/>
<evidence type="ECO:0000256" key="11">
    <source>
        <dbReference type="ARBA" id="ARBA00023136"/>
    </source>
</evidence>
<dbReference type="GO" id="GO:0046872">
    <property type="term" value="F:metal ion binding"/>
    <property type="evidence" value="ECO:0007669"/>
    <property type="project" value="UniProtKB-KW"/>
</dbReference>
<dbReference type="Proteomes" id="UP000278440">
    <property type="component" value="Unassembled WGS sequence"/>
</dbReference>
<protein>
    <submittedName>
        <fullName evidence="14">Cytochrome d ubiquinol oxidase subunit II</fullName>
    </submittedName>
</protein>
<dbReference type="GO" id="GO:0016682">
    <property type="term" value="F:oxidoreductase activity, acting on diphenols and related substances as donors, oxygen as acceptor"/>
    <property type="evidence" value="ECO:0007669"/>
    <property type="project" value="TreeGrafter"/>
</dbReference>
<evidence type="ECO:0000256" key="3">
    <source>
        <dbReference type="ARBA" id="ARBA00022448"/>
    </source>
</evidence>
<keyword evidence="10" id="KW-0408">Iron</keyword>
<accession>A0A495Y1A7</accession>
<feature type="transmembrane region" description="Helical" evidence="13">
    <location>
        <begin position="83"/>
        <end position="105"/>
    </location>
</feature>
<keyword evidence="5" id="KW-0349">Heme</keyword>
<evidence type="ECO:0000256" key="10">
    <source>
        <dbReference type="ARBA" id="ARBA00023004"/>
    </source>
</evidence>
<feature type="transmembrane region" description="Helical" evidence="13">
    <location>
        <begin position="230"/>
        <end position="249"/>
    </location>
</feature>
<keyword evidence="7" id="KW-0479">Metal-binding</keyword>
<dbReference type="PIRSF" id="PIRSF000267">
    <property type="entry name" value="Cyt_oxidse_sub2"/>
    <property type="match status" value="1"/>
</dbReference>
<feature type="transmembrane region" description="Helical" evidence="13">
    <location>
        <begin position="306"/>
        <end position="329"/>
    </location>
</feature>
<dbReference type="NCBIfam" id="TIGR00203">
    <property type="entry name" value="cydB"/>
    <property type="match status" value="1"/>
</dbReference>
<evidence type="ECO:0000256" key="12">
    <source>
        <dbReference type="SAM" id="MobiDB-lite"/>
    </source>
</evidence>
<evidence type="ECO:0000256" key="9">
    <source>
        <dbReference type="ARBA" id="ARBA00022989"/>
    </source>
</evidence>
<evidence type="ECO:0000256" key="5">
    <source>
        <dbReference type="ARBA" id="ARBA00022617"/>
    </source>
</evidence>
<dbReference type="PANTHER" id="PTHR43141:SF5">
    <property type="entry name" value="CYTOCHROME BD-I UBIQUINOL OXIDASE SUBUNIT 2"/>
    <property type="match status" value="1"/>
</dbReference>
<dbReference type="EMBL" id="RBXT01000001">
    <property type="protein sequence ID" value="RKT79992.1"/>
    <property type="molecule type" value="Genomic_DNA"/>
</dbReference>
<feature type="transmembrane region" description="Helical" evidence="13">
    <location>
        <begin position="170"/>
        <end position="191"/>
    </location>
</feature>
<comment type="similarity">
    <text evidence="2">Belongs to the cytochrome ubiquinol oxidase subunit 2 family.</text>
</comment>
<evidence type="ECO:0000256" key="8">
    <source>
        <dbReference type="ARBA" id="ARBA00022982"/>
    </source>
</evidence>
<keyword evidence="15" id="KW-1185">Reference proteome</keyword>
<dbReference type="InterPro" id="IPR003317">
    <property type="entry name" value="Cyt-d_oxidase_su2"/>
</dbReference>
<comment type="caution">
    <text evidence="14">The sequence shown here is derived from an EMBL/GenBank/DDBJ whole genome shotgun (WGS) entry which is preliminary data.</text>
</comment>
<dbReference type="GO" id="GO:0019646">
    <property type="term" value="P:aerobic electron transport chain"/>
    <property type="evidence" value="ECO:0007669"/>
    <property type="project" value="TreeGrafter"/>
</dbReference>
<feature type="transmembrane region" description="Helical" evidence="13">
    <location>
        <begin position="6"/>
        <end position="32"/>
    </location>
</feature>
<keyword evidence="6 13" id="KW-0812">Transmembrane</keyword>
<evidence type="ECO:0000256" key="7">
    <source>
        <dbReference type="ARBA" id="ARBA00022723"/>
    </source>
</evidence>
<keyword evidence="9 13" id="KW-1133">Transmembrane helix</keyword>
<sequence length="360" mass="38700">MELTTFWFILIGVLWTGYFVLEGFDFGVGLLLPVLGGRRLSRDAADAEKRRRVLLNTIGPVWDGNEVWVITAAGATFAAFPNWYATMFSGFYLPLLLVLVALIVRNLGFDYRHKRPEAQWKARWDLAIFWGSLVPAFVWGLLLTNIVRGVPIDADMEFTGDVLSLLDPTALLGGLAFTALFVTHGAIFLALKTDGPVRAQARTVAAVAGVAAAGLAVALLAVLGSAHGKPVTWVTSGAAALALVTALAANRVGREGRAFIGTAAAIGLTVATYFVMLFPDVMPSTSNPAWSLTTENAASTEYTLTVMTWVAVVFTPVVLLYQGWTYWVFRKRLTTRHIPDDVAPATPAGDATGVTGPVRT</sequence>
<feature type="transmembrane region" description="Helical" evidence="13">
    <location>
        <begin position="53"/>
        <end position="77"/>
    </location>
</feature>
<comment type="subcellular location">
    <subcellularLocation>
        <location evidence="1">Cell membrane</location>
        <topology evidence="1">Multi-pass membrane protein</topology>
    </subcellularLocation>
</comment>
<name>A0A495Y1A7_9MICO</name>
<dbReference type="GO" id="GO:0070069">
    <property type="term" value="C:cytochrome complex"/>
    <property type="evidence" value="ECO:0007669"/>
    <property type="project" value="TreeGrafter"/>
</dbReference>
<evidence type="ECO:0000256" key="6">
    <source>
        <dbReference type="ARBA" id="ARBA00022692"/>
    </source>
</evidence>
<keyword evidence="4" id="KW-1003">Cell membrane</keyword>
<dbReference type="RefSeq" id="WP_121034791.1">
    <property type="nucleotide sequence ID" value="NZ_RBXT01000001.1"/>
</dbReference>
<dbReference type="GO" id="GO:0009055">
    <property type="term" value="F:electron transfer activity"/>
    <property type="evidence" value="ECO:0007669"/>
    <property type="project" value="TreeGrafter"/>
</dbReference>
<evidence type="ECO:0000256" key="2">
    <source>
        <dbReference type="ARBA" id="ARBA00007543"/>
    </source>
</evidence>
<dbReference type="PANTHER" id="PTHR43141">
    <property type="entry name" value="CYTOCHROME BD2 SUBUNIT II"/>
    <property type="match status" value="1"/>
</dbReference>
<evidence type="ECO:0000256" key="1">
    <source>
        <dbReference type="ARBA" id="ARBA00004651"/>
    </source>
</evidence>
<keyword evidence="11 13" id="KW-0472">Membrane</keyword>
<keyword evidence="8" id="KW-0249">Electron transport</keyword>
<dbReference type="Pfam" id="PF02322">
    <property type="entry name" value="Cyt_bd_oxida_II"/>
    <property type="match status" value="1"/>
</dbReference>
<evidence type="ECO:0000313" key="14">
    <source>
        <dbReference type="EMBL" id="RKT79992.1"/>
    </source>
</evidence>
<feature type="transmembrane region" description="Helical" evidence="13">
    <location>
        <begin position="203"/>
        <end position="224"/>
    </location>
</feature>
<keyword evidence="3" id="KW-0813">Transport</keyword>
<feature type="region of interest" description="Disordered" evidence="12">
    <location>
        <begin position="341"/>
        <end position="360"/>
    </location>
</feature>
<dbReference type="GO" id="GO:0005886">
    <property type="term" value="C:plasma membrane"/>
    <property type="evidence" value="ECO:0007669"/>
    <property type="project" value="UniProtKB-SubCell"/>
</dbReference>
<reference evidence="14 15" key="1">
    <citation type="submission" date="2018-10" db="EMBL/GenBank/DDBJ databases">
        <title>Sequencing the genomes of 1000 actinobacteria strains.</title>
        <authorList>
            <person name="Klenk H.-P."/>
        </authorList>
    </citation>
    <scope>NUCLEOTIDE SEQUENCE [LARGE SCALE GENOMIC DNA]</scope>
    <source>
        <strain evidence="14 15">DSM 44267</strain>
    </source>
</reference>
<evidence type="ECO:0000256" key="4">
    <source>
        <dbReference type="ARBA" id="ARBA00022475"/>
    </source>
</evidence>
<gene>
    <name evidence="14" type="ORF">DFJ68_3471</name>
</gene>
<evidence type="ECO:0000313" key="15">
    <source>
        <dbReference type="Proteomes" id="UP000278440"/>
    </source>
</evidence>
<feature type="transmembrane region" description="Helical" evidence="13">
    <location>
        <begin position="258"/>
        <end position="278"/>
    </location>
</feature>
<feature type="transmembrane region" description="Helical" evidence="13">
    <location>
        <begin position="126"/>
        <end position="150"/>
    </location>
</feature>
<organism evidence="14 15">
    <name type="scientific">Terracoccus luteus</name>
    <dbReference type="NCBI Taxonomy" id="53356"/>
    <lineage>
        <taxon>Bacteria</taxon>
        <taxon>Bacillati</taxon>
        <taxon>Actinomycetota</taxon>
        <taxon>Actinomycetes</taxon>
        <taxon>Micrococcales</taxon>
        <taxon>Intrasporangiaceae</taxon>
        <taxon>Terracoccus</taxon>
    </lineage>
</organism>
<evidence type="ECO:0000256" key="13">
    <source>
        <dbReference type="SAM" id="Phobius"/>
    </source>
</evidence>